<dbReference type="OrthoDB" id="9810939at2"/>
<evidence type="ECO:0000256" key="3">
    <source>
        <dbReference type="ARBA" id="ARBA00022884"/>
    </source>
</evidence>
<keyword evidence="3 7" id="KW-0694">RNA-binding</keyword>
<dbReference type="InterPro" id="IPR004389">
    <property type="entry name" value="Ribosomal_uL18_bac-type"/>
</dbReference>
<dbReference type="HAMAP" id="MF_01337_B">
    <property type="entry name" value="Ribosomal_uL18_B"/>
    <property type="match status" value="1"/>
</dbReference>
<dbReference type="AlphaFoldDB" id="A0A0L6U381"/>
<organism evidence="8 9">
    <name type="scientific">Acetobacterium bakii</name>
    <dbReference type="NCBI Taxonomy" id="52689"/>
    <lineage>
        <taxon>Bacteria</taxon>
        <taxon>Bacillati</taxon>
        <taxon>Bacillota</taxon>
        <taxon>Clostridia</taxon>
        <taxon>Eubacteriales</taxon>
        <taxon>Eubacteriaceae</taxon>
        <taxon>Acetobacterium</taxon>
    </lineage>
</organism>
<dbReference type="GO" id="GO:0008097">
    <property type="term" value="F:5S rRNA binding"/>
    <property type="evidence" value="ECO:0007669"/>
    <property type="project" value="TreeGrafter"/>
</dbReference>
<evidence type="ECO:0000256" key="6">
    <source>
        <dbReference type="ARBA" id="ARBA00035197"/>
    </source>
</evidence>
<name>A0A0L6U381_9FIRM</name>
<reference evidence="9" key="1">
    <citation type="submission" date="2015-07" db="EMBL/GenBank/DDBJ databases">
        <title>Draft genome sequence of Acetobacterium bakii DSM 8293, a potential psychrophilic chemical producer through syngas fermentation.</title>
        <authorList>
            <person name="Song Y."/>
            <person name="Hwang S."/>
            <person name="Cho B.-K."/>
        </authorList>
    </citation>
    <scope>NUCLEOTIDE SEQUENCE [LARGE SCALE GENOMIC DNA]</scope>
    <source>
        <strain evidence="9">DSM 8239</strain>
    </source>
</reference>
<dbReference type="Gene3D" id="3.30.420.100">
    <property type="match status" value="1"/>
</dbReference>
<dbReference type="GO" id="GO:0006412">
    <property type="term" value="P:translation"/>
    <property type="evidence" value="ECO:0007669"/>
    <property type="project" value="UniProtKB-UniRule"/>
</dbReference>
<keyword evidence="5 7" id="KW-0687">Ribonucleoprotein</keyword>
<comment type="caution">
    <text evidence="8">The sequence shown here is derived from an EMBL/GenBank/DDBJ whole genome shotgun (WGS) entry which is preliminary data.</text>
</comment>
<comment type="subunit">
    <text evidence="7">Part of the 50S ribosomal subunit; part of the 5S rRNA/L5/L18/L25 subcomplex. Contacts the 5S and 23S rRNAs.</text>
</comment>
<sequence length="122" mass="13410">MIKKPIKNKLRIERHFRVRNKISGTEMKPRLNVFRSNKNIYAQIIDDTKGITLVSASSIDADLKGQVTNGGDKAAAKAVGQLVAKKALEKGIEAVVFDRGGYVYHGRVKELADGAREAGLKF</sequence>
<evidence type="ECO:0000256" key="2">
    <source>
        <dbReference type="ARBA" id="ARBA00022730"/>
    </source>
</evidence>
<keyword evidence="4 7" id="KW-0689">Ribosomal protein</keyword>
<proteinExistence type="inferred from homology"/>
<dbReference type="PANTHER" id="PTHR12899">
    <property type="entry name" value="39S RIBOSOMAL PROTEIN L18, MITOCHONDRIAL"/>
    <property type="match status" value="1"/>
</dbReference>
<dbReference type="SUPFAM" id="SSF53137">
    <property type="entry name" value="Translational machinery components"/>
    <property type="match status" value="1"/>
</dbReference>
<dbReference type="RefSeq" id="WP_050738983.1">
    <property type="nucleotide sequence ID" value="NZ_LGYO01000008.1"/>
</dbReference>
<keyword evidence="2 7" id="KW-0699">rRNA-binding</keyword>
<evidence type="ECO:0000313" key="8">
    <source>
        <dbReference type="EMBL" id="KNZ42812.1"/>
    </source>
</evidence>
<evidence type="ECO:0000256" key="5">
    <source>
        <dbReference type="ARBA" id="ARBA00023274"/>
    </source>
</evidence>
<dbReference type="Proteomes" id="UP000036873">
    <property type="component" value="Unassembled WGS sequence"/>
</dbReference>
<dbReference type="GO" id="GO:0003735">
    <property type="term" value="F:structural constituent of ribosome"/>
    <property type="evidence" value="ECO:0007669"/>
    <property type="project" value="InterPro"/>
</dbReference>
<dbReference type="NCBIfam" id="TIGR00060">
    <property type="entry name" value="L18_bact"/>
    <property type="match status" value="1"/>
</dbReference>
<evidence type="ECO:0000313" key="9">
    <source>
        <dbReference type="Proteomes" id="UP000036873"/>
    </source>
</evidence>
<keyword evidence="9" id="KW-1185">Reference proteome</keyword>
<gene>
    <name evidence="7" type="primary">rplR</name>
    <name evidence="8" type="ORF">AKG39_03550</name>
</gene>
<dbReference type="PATRIC" id="fig|52689.4.peg.3751"/>
<dbReference type="CDD" id="cd00432">
    <property type="entry name" value="Ribosomal_L18_L5e"/>
    <property type="match status" value="1"/>
</dbReference>
<dbReference type="STRING" id="52689.AKG39_03550"/>
<accession>A0A0L6U381</accession>
<dbReference type="FunFam" id="3.30.420.100:FF:000001">
    <property type="entry name" value="50S ribosomal protein L18"/>
    <property type="match status" value="1"/>
</dbReference>
<evidence type="ECO:0000256" key="7">
    <source>
        <dbReference type="HAMAP-Rule" id="MF_01337"/>
    </source>
</evidence>
<comment type="similarity">
    <text evidence="1 7">Belongs to the universal ribosomal protein uL18 family.</text>
</comment>
<evidence type="ECO:0000256" key="4">
    <source>
        <dbReference type="ARBA" id="ARBA00022980"/>
    </source>
</evidence>
<dbReference type="InterPro" id="IPR005484">
    <property type="entry name" value="Ribosomal_uL18_bac/plant/anim"/>
</dbReference>
<dbReference type="Pfam" id="PF00861">
    <property type="entry name" value="Ribosomal_L18p"/>
    <property type="match status" value="1"/>
</dbReference>
<dbReference type="PANTHER" id="PTHR12899:SF3">
    <property type="entry name" value="LARGE RIBOSOMAL SUBUNIT PROTEIN UL18M"/>
    <property type="match status" value="1"/>
</dbReference>
<protein>
    <recommendedName>
        <fullName evidence="6 7">Large ribosomal subunit protein uL18</fullName>
    </recommendedName>
</protein>
<comment type="function">
    <text evidence="7">This is one of the proteins that bind and probably mediate the attachment of the 5S RNA into the large ribosomal subunit, where it forms part of the central protuberance.</text>
</comment>
<evidence type="ECO:0000256" key="1">
    <source>
        <dbReference type="ARBA" id="ARBA00007116"/>
    </source>
</evidence>
<dbReference type="GO" id="GO:0022625">
    <property type="term" value="C:cytosolic large ribosomal subunit"/>
    <property type="evidence" value="ECO:0007669"/>
    <property type="project" value="TreeGrafter"/>
</dbReference>
<dbReference type="EMBL" id="LGYO01000008">
    <property type="protein sequence ID" value="KNZ42812.1"/>
    <property type="molecule type" value="Genomic_DNA"/>
</dbReference>
<dbReference type="InterPro" id="IPR057268">
    <property type="entry name" value="Ribosomal_L18"/>
</dbReference>